<dbReference type="GO" id="GO:0006508">
    <property type="term" value="P:proteolysis"/>
    <property type="evidence" value="ECO:0007669"/>
    <property type="project" value="UniProtKB-KW"/>
</dbReference>
<name>A0A7J2U685_9CREN</name>
<keyword evidence="3" id="KW-0479">Metal-binding</keyword>
<reference evidence="7" key="1">
    <citation type="journal article" date="2020" name="mSystems">
        <title>Genome- and Community-Level Interaction Insights into Carbon Utilization and Element Cycling Functions of Hydrothermarchaeota in Hydrothermal Sediment.</title>
        <authorList>
            <person name="Zhou Z."/>
            <person name="Liu Y."/>
            <person name="Xu W."/>
            <person name="Pan J."/>
            <person name="Luo Z.H."/>
            <person name="Li M."/>
        </authorList>
    </citation>
    <scope>NUCLEOTIDE SEQUENCE [LARGE SCALE GENOMIC DNA]</scope>
    <source>
        <strain evidence="7">SpSt-125</strain>
    </source>
</reference>
<comment type="cofactor">
    <cofactor evidence="1">
        <name>Zn(2+)</name>
        <dbReference type="ChEBI" id="CHEBI:29105"/>
    </cofactor>
</comment>
<dbReference type="CDD" id="cd11375">
    <property type="entry name" value="Peptidase_M54"/>
    <property type="match status" value="1"/>
</dbReference>
<evidence type="ECO:0000256" key="4">
    <source>
        <dbReference type="ARBA" id="ARBA00022801"/>
    </source>
</evidence>
<protein>
    <submittedName>
        <fullName evidence="7">Archemetzincin</fullName>
    </submittedName>
</protein>
<dbReference type="AlphaFoldDB" id="A0A7J2U685"/>
<keyword evidence="5" id="KW-0862">Zinc</keyword>
<accession>A0A7J2U685</accession>
<dbReference type="PANTHER" id="PTHR15910">
    <property type="entry name" value="ARCHAEMETZINCIN"/>
    <property type="match status" value="1"/>
</dbReference>
<dbReference type="NCBIfam" id="NF033823">
    <property type="entry name" value="archmetzin"/>
    <property type="match status" value="1"/>
</dbReference>
<comment type="caution">
    <text evidence="7">The sequence shown here is derived from an EMBL/GenBank/DDBJ whole genome shotgun (WGS) entry which is preliminary data.</text>
</comment>
<dbReference type="EMBL" id="DSEU01000079">
    <property type="protein sequence ID" value="HEM68089.1"/>
    <property type="molecule type" value="Genomic_DNA"/>
</dbReference>
<keyword evidence="6" id="KW-0482">Metalloprotease</keyword>
<proteinExistence type="predicted"/>
<evidence type="ECO:0000313" key="7">
    <source>
        <dbReference type="EMBL" id="HEM68089.1"/>
    </source>
</evidence>
<keyword evidence="4" id="KW-0378">Hydrolase</keyword>
<evidence type="ECO:0000256" key="3">
    <source>
        <dbReference type="ARBA" id="ARBA00022723"/>
    </source>
</evidence>
<dbReference type="PIRSF" id="PIRSF005785">
    <property type="entry name" value="Zn-prot_arch"/>
    <property type="match status" value="1"/>
</dbReference>
<evidence type="ECO:0000256" key="1">
    <source>
        <dbReference type="ARBA" id="ARBA00001947"/>
    </source>
</evidence>
<dbReference type="Pfam" id="PF07998">
    <property type="entry name" value="Peptidase_M54"/>
    <property type="match status" value="1"/>
</dbReference>
<dbReference type="GO" id="GO:0008270">
    <property type="term" value="F:zinc ion binding"/>
    <property type="evidence" value="ECO:0007669"/>
    <property type="project" value="InterPro"/>
</dbReference>
<sequence>MRHDVFPALLKGNTLLKIQLLYEQDIGSDIVNAIRIALREAFNAQTIYEETLVIPDTFYDNRRGQYLAELVVEYASTFLKEDAYAILLSNKDAYVMGLNFVFGLAIPWLRTAAVFLARLATGATRATLLNRVEKEVLHELGHLLGLEHCKTPKCVMNFSNSLREVDIKTNRFCEKCYTKLQQKSNIRISERYVLKE</sequence>
<dbReference type="PANTHER" id="PTHR15910:SF1">
    <property type="entry name" value="ARCHAEMETZINCIN-2"/>
    <property type="match status" value="1"/>
</dbReference>
<dbReference type="SUPFAM" id="SSF55486">
    <property type="entry name" value="Metalloproteases ('zincins'), catalytic domain"/>
    <property type="match status" value="1"/>
</dbReference>
<evidence type="ECO:0000256" key="6">
    <source>
        <dbReference type="ARBA" id="ARBA00023049"/>
    </source>
</evidence>
<dbReference type="InterPro" id="IPR012962">
    <property type="entry name" value="Pept_M54_archaemetzincn"/>
</dbReference>
<organism evidence="7">
    <name type="scientific">Ignisphaera aggregans</name>
    <dbReference type="NCBI Taxonomy" id="334771"/>
    <lineage>
        <taxon>Archaea</taxon>
        <taxon>Thermoproteota</taxon>
        <taxon>Thermoprotei</taxon>
        <taxon>Desulfurococcales</taxon>
        <taxon>Desulfurococcaceae</taxon>
        <taxon>Ignisphaera</taxon>
    </lineage>
</organism>
<keyword evidence="2" id="KW-0645">Protease</keyword>
<evidence type="ECO:0000256" key="2">
    <source>
        <dbReference type="ARBA" id="ARBA00022670"/>
    </source>
</evidence>
<evidence type="ECO:0000256" key="5">
    <source>
        <dbReference type="ARBA" id="ARBA00022833"/>
    </source>
</evidence>
<gene>
    <name evidence="7" type="ORF">ENO26_11135</name>
</gene>
<dbReference type="GO" id="GO:0008237">
    <property type="term" value="F:metallopeptidase activity"/>
    <property type="evidence" value="ECO:0007669"/>
    <property type="project" value="UniProtKB-KW"/>
</dbReference>
<dbReference type="InterPro" id="IPR024079">
    <property type="entry name" value="MetalloPept_cat_dom_sf"/>
</dbReference>
<dbReference type="InterPro" id="IPR012091">
    <property type="entry name" value="Pept_M54_archaemetzncn_arc/bac"/>
</dbReference>
<dbReference type="Gene3D" id="3.40.390.10">
    <property type="entry name" value="Collagenase (Catalytic Domain)"/>
    <property type="match status" value="1"/>
</dbReference>